<dbReference type="SUPFAM" id="SSF102712">
    <property type="entry name" value="JAB1/MPN domain"/>
    <property type="match status" value="1"/>
</dbReference>
<keyword evidence="1" id="KW-0645">Protease</keyword>
<dbReference type="Gene3D" id="3.40.140.10">
    <property type="entry name" value="Cytidine Deaminase, domain 2"/>
    <property type="match status" value="1"/>
</dbReference>
<evidence type="ECO:0000313" key="7">
    <source>
        <dbReference type="EMBL" id="PJO43413.1"/>
    </source>
</evidence>
<proteinExistence type="predicted"/>
<evidence type="ECO:0000256" key="3">
    <source>
        <dbReference type="ARBA" id="ARBA00022801"/>
    </source>
</evidence>
<dbReference type="Proteomes" id="UP000232101">
    <property type="component" value="Unassembled WGS sequence"/>
</dbReference>
<name>A0A2M9Q5Q9_9BACI</name>
<sequence>MYKISMANLRAIRNASVKAFPREICGLIAYDNSDAIGNLIFLDNESKGNSYFEVNPEELYSILIKNYKQIYFFHSHPYGPAVPSNADREGYYPYLYPHLIYSVSFEQFVMYEVDGKSWSETSFEIFRK</sequence>
<keyword evidence="4" id="KW-0862">Zinc</keyword>
<accession>A0A2M9Q5Q9</accession>
<comment type="caution">
    <text evidence="7">The sequence shown here is derived from an EMBL/GenBank/DDBJ whole genome shotgun (WGS) entry which is preliminary data.</text>
</comment>
<dbReference type="GO" id="GO:0006508">
    <property type="term" value="P:proteolysis"/>
    <property type="evidence" value="ECO:0007669"/>
    <property type="project" value="UniProtKB-KW"/>
</dbReference>
<feature type="domain" description="JAB" evidence="6">
    <location>
        <begin position="9"/>
        <end position="106"/>
    </location>
</feature>
<evidence type="ECO:0000313" key="8">
    <source>
        <dbReference type="Proteomes" id="UP000232101"/>
    </source>
</evidence>
<evidence type="ECO:0000256" key="5">
    <source>
        <dbReference type="ARBA" id="ARBA00023049"/>
    </source>
</evidence>
<dbReference type="PANTHER" id="PTHR34858:SF1">
    <property type="entry name" value="CYSO-CYSTEINE PEPTIDASE"/>
    <property type="match status" value="1"/>
</dbReference>
<dbReference type="InterPro" id="IPR051929">
    <property type="entry name" value="VirAsm_ModProt"/>
</dbReference>
<keyword evidence="3" id="KW-0378">Hydrolase</keyword>
<evidence type="ECO:0000256" key="2">
    <source>
        <dbReference type="ARBA" id="ARBA00022723"/>
    </source>
</evidence>
<dbReference type="EMBL" id="PHQY01000612">
    <property type="protein sequence ID" value="PJO43413.1"/>
    <property type="molecule type" value="Genomic_DNA"/>
</dbReference>
<dbReference type="GO" id="GO:0008270">
    <property type="term" value="F:zinc ion binding"/>
    <property type="evidence" value="ECO:0007669"/>
    <property type="project" value="TreeGrafter"/>
</dbReference>
<reference evidence="7 8" key="1">
    <citation type="submission" date="2017-11" db="EMBL/GenBank/DDBJ databases">
        <title>Bacterial isolate from king chilli rhizosphere.</title>
        <authorList>
            <person name="Takhelmayum P."/>
            <person name="Sarangthem I."/>
        </authorList>
    </citation>
    <scope>NUCLEOTIDE SEQUENCE [LARGE SCALE GENOMIC DNA]</scope>
    <source>
        <strain evidence="8">t26</strain>
    </source>
</reference>
<dbReference type="GO" id="GO:0008235">
    <property type="term" value="F:metalloexopeptidase activity"/>
    <property type="evidence" value="ECO:0007669"/>
    <property type="project" value="TreeGrafter"/>
</dbReference>
<evidence type="ECO:0000256" key="4">
    <source>
        <dbReference type="ARBA" id="ARBA00022833"/>
    </source>
</evidence>
<keyword evidence="2" id="KW-0479">Metal-binding</keyword>
<dbReference type="AlphaFoldDB" id="A0A2M9Q5Q9"/>
<evidence type="ECO:0000259" key="6">
    <source>
        <dbReference type="Pfam" id="PF14464"/>
    </source>
</evidence>
<dbReference type="RefSeq" id="WP_100543378.1">
    <property type="nucleotide sequence ID" value="NZ_PHQY01000612.1"/>
</dbReference>
<evidence type="ECO:0000256" key="1">
    <source>
        <dbReference type="ARBA" id="ARBA00022670"/>
    </source>
</evidence>
<keyword evidence="5" id="KW-0482">Metalloprotease</keyword>
<organism evidence="7 8">
    <name type="scientific">Lysinibacillus xylanilyticus</name>
    <dbReference type="NCBI Taxonomy" id="582475"/>
    <lineage>
        <taxon>Bacteria</taxon>
        <taxon>Bacillati</taxon>
        <taxon>Bacillota</taxon>
        <taxon>Bacilli</taxon>
        <taxon>Bacillales</taxon>
        <taxon>Bacillaceae</taxon>
        <taxon>Lysinibacillus</taxon>
    </lineage>
</organism>
<dbReference type="InterPro" id="IPR028090">
    <property type="entry name" value="JAB_dom_prok"/>
</dbReference>
<protein>
    <recommendedName>
        <fullName evidence="6">JAB domain-containing protein</fullName>
    </recommendedName>
</protein>
<gene>
    <name evidence="7" type="ORF">CWD94_12755</name>
</gene>
<dbReference type="Pfam" id="PF14464">
    <property type="entry name" value="Prok-JAB"/>
    <property type="match status" value="1"/>
</dbReference>
<dbReference type="PANTHER" id="PTHR34858">
    <property type="entry name" value="CYSO-CYSTEINE PEPTIDASE"/>
    <property type="match status" value="1"/>
</dbReference>